<evidence type="ECO:0000313" key="2">
    <source>
        <dbReference type="EMBL" id="MFC0522824.1"/>
    </source>
</evidence>
<name>A0ABV6LKJ2_9BACI</name>
<organism evidence="2 3">
    <name type="scientific">Pontibacillus salicampi</name>
    <dbReference type="NCBI Taxonomy" id="1449801"/>
    <lineage>
        <taxon>Bacteria</taxon>
        <taxon>Bacillati</taxon>
        <taxon>Bacillota</taxon>
        <taxon>Bacilli</taxon>
        <taxon>Bacillales</taxon>
        <taxon>Bacillaceae</taxon>
        <taxon>Pontibacillus</taxon>
    </lineage>
</organism>
<evidence type="ECO:0000313" key="3">
    <source>
        <dbReference type="Proteomes" id="UP001589836"/>
    </source>
</evidence>
<sequence>MDEPRPHRKMVEFTPSFFEEAWPFISRKASVFQAIPFPEKRIGPITERLRVDRSWSNLILSIIYKKCKISLIFVGISLLTGFSFIISSK</sequence>
<reference evidence="2 3" key="1">
    <citation type="submission" date="2024-09" db="EMBL/GenBank/DDBJ databases">
        <authorList>
            <person name="Sun Q."/>
            <person name="Mori K."/>
        </authorList>
    </citation>
    <scope>NUCLEOTIDE SEQUENCE [LARGE SCALE GENOMIC DNA]</scope>
    <source>
        <strain evidence="2 3">NCAIM B.02529</strain>
    </source>
</reference>
<accession>A0ABV6LKJ2</accession>
<keyword evidence="1" id="KW-0812">Transmembrane</keyword>
<feature type="transmembrane region" description="Helical" evidence="1">
    <location>
        <begin position="69"/>
        <end position="86"/>
    </location>
</feature>
<keyword evidence="1" id="KW-0472">Membrane</keyword>
<keyword evidence="1" id="KW-1133">Transmembrane helix</keyword>
<gene>
    <name evidence="2" type="ORF">ACFFGV_04370</name>
</gene>
<dbReference type="Proteomes" id="UP001589836">
    <property type="component" value="Unassembled WGS sequence"/>
</dbReference>
<comment type="caution">
    <text evidence="2">The sequence shown here is derived from an EMBL/GenBank/DDBJ whole genome shotgun (WGS) entry which is preliminary data.</text>
</comment>
<protein>
    <submittedName>
        <fullName evidence="2">Uncharacterized protein</fullName>
    </submittedName>
</protein>
<proteinExistence type="predicted"/>
<keyword evidence="3" id="KW-1185">Reference proteome</keyword>
<dbReference type="RefSeq" id="WP_377345352.1">
    <property type="nucleotide sequence ID" value="NZ_JBHLTP010000003.1"/>
</dbReference>
<evidence type="ECO:0000256" key="1">
    <source>
        <dbReference type="SAM" id="Phobius"/>
    </source>
</evidence>
<dbReference type="EMBL" id="JBHLTP010000003">
    <property type="protein sequence ID" value="MFC0522824.1"/>
    <property type="molecule type" value="Genomic_DNA"/>
</dbReference>